<dbReference type="AlphaFoldDB" id="A0AAV3R3R4"/>
<proteinExistence type="predicted"/>
<evidence type="ECO:0000313" key="1">
    <source>
        <dbReference type="EMBL" id="GAA0171034.1"/>
    </source>
</evidence>
<organism evidence="1 2">
    <name type="scientific">Lithospermum erythrorhizon</name>
    <name type="common">Purple gromwell</name>
    <name type="synonym">Lithospermum officinale var. erythrorhizon</name>
    <dbReference type="NCBI Taxonomy" id="34254"/>
    <lineage>
        <taxon>Eukaryota</taxon>
        <taxon>Viridiplantae</taxon>
        <taxon>Streptophyta</taxon>
        <taxon>Embryophyta</taxon>
        <taxon>Tracheophyta</taxon>
        <taxon>Spermatophyta</taxon>
        <taxon>Magnoliopsida</taxon>
        <taxon>eudicotyledons</taxon>
        <taxon>Gunneridae</taxon>
        <taxon>Pentapetalae</taxon>
        <taxon>asterids</taxon>
        <taxon>lamiids</taxon>
        <taxon>Boraginales</taxon>
        <taxon>Boraginaceae</taxon>
        <taxon>Boraginoideae</taxon>
        <taxon>Lithospermeae</taxon>
        <taxon>Lithospermum</taxon>
    </lineage>
</organism>
<name>A0AAV3R3R4_LITER</name>
<comment type="caution">
    <text evidence="1">The sequence shown here is derived from an EMBL/GenBank/DDBJ whole genome shotgun (WGS) entry which is preliminary data.</text>
</comment>
<sequence>MHASRGFHKEALEFLFRCHFFPVASGGVVLSMRDLTSAKRRVCFSVRSLTVSPERGFPRGRRLVPLLLSQKADLSIGILTMSSNPVDLSSGHSDSPNYARDTPANQEFVTGSHATTPTEAVLQEVTFVFSSIFIESYPSGGRSSRGNLRFLLNFHREFWNLADARHLYVRGVTSTYEAIQATKEGVT</sequence>
<accession>A0AAV3R3R4</accession>
<dbReference type="EMBL" id="BAABME010007497">
    <property type="protein sequence ID" value="GAA0171034.1"/>
    <property type="molecule type" value="Genomic_DNA"/>
</dbReference>
<keyword evidence="2" id="KW-1185">Reference proteome</keyword>
<protein>
    <submittedName>
        <fullName evidence="1">Uncharacterized protein</fullName>
    </submittedName>
</protein>
<dbReference type="Proteomes" id="UP001454036">
    <property type="component" value="Unassembled WGS sequence"/>
</dbReference>
<reference evidence="1 2" key="1">
    <citation type="submission" date="2024-01" db="EMBL/GenBank/DDBJ databases">
        <title>The complete chloroplast genome sequence of Lithospermum erythrorhizon: insights into the phylogenetic relationship among Boraginaceae species and the maternal lineages of purple gromwells.</title>
        <authorList>
            <person name="Okada T."/>
            <person name="Watanabe K."/>
        </authorList>
    </citation>
    <scope>NUCLEOTIDE SEQUENCE [LARGE SCALE GENOMIC DNA]</scope>
</reference>
<gene>
    <name evidence="1" type="ORF">LIER_25168</name>
</gene>
<evidence type="ECO:0000313" key="2">
    <source>
        <dbReference type="Proteomes" id="UP001454036"/>
    </source>
</evidence>